<dbReference type="Proteomes" id="UP000275385">
    <property type="component" value="Unassembled WGS sequence"/>
</dbReference>
<evidence type="ECO:0000256" key="2">
    <source>
        <dbReference type="ARBA" id="ARBA00022448"/>
    </source>
</evidence>
<evidence type="ECO:0000313" key="10">
    <source>
        <dbReference type="EMBL" id="RKU44034.1"/>
    </source>
</evidence>
<name>A0A420Y808_9PEZI</name>
<dbReference type="EMBL" id="QVQW01000035">
    <property type="protein sequence ID" value="RKU44034.1"/>
    <property type="molecule type" value="Genomic_DNA"/>
</dbReference>
<feature type="region of interest" description="Disordered" evidence="8">
    <location>
        <begin position="1"/>
        <end position="70"/>
    </location>
</feature>
<feature type="transmembrane region" description="Helical" evidence="9">
    <location>
        <begin position="102"/>
        <end position="122"/>
    </location>
</feature>
<evidence type="ECO:0000256" key="8">
    <source>
        <dbReference type="SAM" id="MobiDB-lite"/>
    </source>
</evidence>
<dbReference type="PANTHER" id="PTHR33281:SF19">
    <property type="entry name" value="VOLTAGE-DEPENDENT ANION CHANNEL-FORMING PROTEIN YNEE"/>
    <property type="match status" value="1"/>
</dbReference>
<proteinExistence type="predicted"/>
<dbReference type="OrthoDB" id="1368at2759"/>
<feature type="transmembrane region" description="Helical" evidence="9">
    <location>
        <begin position="339"/>
        <end position="360"/>
    </location>
</feature>
<keyword evidence="3" id="KW-1003">Cell membrane</keyword>
<feature type="transmembrane region" description="Helical" evidence="9">
    <location>
        <begin position="128"/>
        <end position="149"/>
    </location>
</feature>
<accession>A0A420Y808</accession>
<evidence type="ECO:0000256" key="9">
    <source>
        <dbReference type="SAM" id="Phobius"/>
    </source>
</evidence>
<keyword evidence="6" id="KW-0406">Ion transport</keyword>
<sequence length="494" mass="54631">MAEEGGAPAPATHESQAPGAANVHHAGAGHDGAHGVGINTAAMPKLTREESPLSPRVDTPNPFSRKNSSLDLDDYFRGPRDLGKHSKWPMFMQMHGSILPKMILPLLAVGAWATAVTVIHHYTKKLAVNSILLTVTGFVVGLGLSFRSTTAYERYNEGRKYWAQLILASQQLGRVFWIHAKDREGELGERDLLAKLTAMNLLVAFAVSLKHRLRFEPYTSYDDLHHLVSHLDTLANAATRDGPMTSTTRKRPGHLKSFGEYLGVSFAASNPRKAIKKSQRPLGNVPLEVLNYLASFVDDLIGNGQLPIPMQQTLAYNNMASLNDVLTGTERVLNTPVPIAYAIAISQITWVYVFLLPFQLVDPLKWVAIPAAMAAAYIILGLLFIGKEIENPFGEDVNDLPLESYCAQVAAELDIIASKPKPRSQDWIESIDNHVLWPLSNNSWAAWLHRGESRIRDALRAKTEIGFEARKEMEASLVEDEKQNGRQRVDVTKV</sequence>
<keyword evidence="5 9" id="KW-1133">Transmembrane helix</keyword>
<comment type="caution">
    <text evidence="10">The sequence shown here is derived from an EMBL/GenBank/DDBJ whole genome shotgun (WGS) entry which is preliminary data.</text>
</comment>
<evidence type="ECO:0000256" key="3">
    <source>
        <dbReference type="ARBA" id="ARBA00022475"/>
    </source>
</evidence>
<keyword evidence="2" id="KW-0813">Transport</keyword>
<evidence type="ECO:0000256" key="4">
    <source>
        <dbReference type="ARBA" id="ARBA00022692"/>
    </source>
</evidence>
<organism evidence="10 11">
    <name type="scientific">Coniochaeta pulveracea</name>
    <dbReference type="NCBI Taxonomy" id="177199"/>
    <lineage>
        <taxon>Eukaryota</taxon>
        <taxon>Fungi</taxon>
        <taxon>Dikarya</taxon>
        <taxon>Ascomycota</taxon>
        <taxon>Pezizomycotina</taxon>
        <taxon>Sordariomycetes</taxon>
        <taxon>Sordariomycetidae</taxon>
        <taxon>Coniochaetales</taxon>
        <taxon>Coniochaetaceae</taxon>
        <taxon>Coniochaeta</taxon>
    </lineage>
</organism>
<evidence type="ECO:0000256" key="6">
    <source>
        <dbReference type="ARBA" id="ARBA00023065"/>
    </source>
</evidence>
<keyword evidence="7 9" id="KW-0472">Membrane</keyword>
<evidence type="ECO:0000256" key="7">
    <source>
        <dbReference type="ARBA" id="ARBA00023136"/>
    </source>
</evidence>
<feature type="transmembrane region" description="Helical" evidence="9">
    <location>
        <begin position="366"/>
        <end position="385"/>
    </location>
</feature>
<reference evidence="10 11" key="1">
    <citation type="submission" date="2018-08" db="EMBL/GenBank/DDBJ databases">
        <title>Draft genome of the lignicolous fungus Coniochaeta pulveracea.</title>
        <authorList>
            <person name="Borstlap C.J."/>
            <person name="De Witt R.N."/>
            <person name="Botha A."/>
            <person name="Volschenk H."/>
        </authorList>
    </citation>
    <scope>NUCLEOTIDE SEQUENCE [LARGE SCALE GENOMIC DNA]</scope>
    <source>
        <strain evidence="10 11">CAB683</strain>
    </source>
</reference>
<dbReference type="Pfam" id="PF25539">
    <property type="entry name" value="Bestrophin_2"/>
    <property type="match status" value="2"/>
</dbReference>
<dbReference type="AlphaFoldDB" id="A0A420Y808"/>
<dbReference type="PANTHER" id="PTHR33281">
    <property type="entry name" value="UPF0187 PROTEIN YNEE"/>
    <property type="match status" value="1"/>
</dbReference>
<dbReference type="InterPro" id="IPR044669">
    <property type="entry name" value="YneE/VCCN1/2-like"/>
</dbReference>
<feature type="compositionally biased region" description="Polar residues" evidence="8">
    <location>
        <begin position="61"/>
        <end position="70"/>
    </location>
</feature>
<evidence type="ECO:0000256" key="5">
    <source>
        <dbReference type="ARBA" id="ARBA00022989"/>
    </source>
</evidence>
<dbReference type="STRING" id="177199.A0A420Y808"/>
<evidence type="ECO:0000313" key="11">
    <source>
        <dbReference type="Proteomes" id="UP000275385"/>
    </source>
</evidence>
<protein>
    <submittedName>
        <fullName evidence="10">Uncharacterized protein</fullName>
    </submittedName>
</protein>
<dbReference type="GO" id="GO:0005254">
    <property type="term" value="F:chloride channel activity"/>
    <property type="evidence" value="ECO:0007669"/>
    <property type="project" value="InterPro"/>
</dbReference>
<comment type="subcellular location">
    <subcellularLocation>
        <location evidence="1">Cell membrane</location>
        <topology evidence="1">Multi-pass membrane protein</topology>
    </subcellularLocation>
</comment>
<keyword evidence="4 9" id="KW-0812">Transmembrane</keyword>
<feature type="compositionally biased region" description="Low complexity" evidence="8">
    <location>
        <begin position="17"/>
        <end position="26"/>
    </location>
</feature>
<gene>
    <name evidence="10" type="ORF">DL546_005083</name>
</gene>
<dbReference type="GO" id="GO:0005886">
    <property type="term" value="C:plasma membrane"/>
    <property type="evidence" value="ECO:0007669"/>
    <property type="project" value="UniProtKB-SubCell"/>
</dbReference>
<keyword evidence="11" id="KW-1185">Reference proteome</keyword>
<evidence type="ECO:0000256" key="1">
    <source>
        <dbReference type="ARBA" id="ARBA00004651"/>
    </source>
</evidence>